<evidence type="ECO:0000313" key="3">
    <source>
        <dbReference type="EMBL" id="RLL43787.1"/>
    </source>
</evidence>
<dbReference type="Proteomes" id="UP000270219">
    <property type="component" value="Unassembled WGS sequence"/>
</dbReference>
<dbReference type="GO" id="GO:0016829">
    <property type="term" value="F:lyase activity"/>
    <property type="evidence" value="ECO:0007669"/>
    <property type="project" value="UniProtKB-KW"/>
</dbReference>
<dbReference type="EMBL" id="RCHR01000004">
    <property type="protein sequence ID" value="RLL43787.1"/>
    <property type="molecule type" value="Genomic_DNA"/>
</dbReference>
<dbReference type="RefSeq" id="WP_121523580.1">
    <property type="nucleotide sequence ID" value="NZ_RCHR01000004.1"/>
</dbReference>
<dbReference type="OrthoDB" id="9815264at2"/>
<dbReference type="Pfam" id="PF01989">
    <property type="entry name" value="AcnX_swivel_put"/>
    <property type="match status" value="1"/>
</dbReference>
<organism evidence="3 4">
    <name type="scientific">Oceanobacillus piezotolerans</name>
    <dbReference type="NCBI Taxonomy" id="2448030"/>
    <lineage>
        <taxon>Bacteria</taxon>
        <taxon>Bacillati</taxon>
        <taxon>Bacillota</taxon>
        <taxon>Bacilli</taxon>
        <taxon>Bacillales</taxon>
        <taxon>Bacillaceae</taxon>
        <taxon>Oceanobacillus</taxon>
    </lineage>
</organism>
<dbReference type="Gene3D" id="3.50.30.10">
    <property type="entry name" value="Phosphohistidine domain"/>
    <property type="match status" value="1"/>
</dbReference>
<name>A0A498D9B5_9BACI</name>
<protein>
    <submittedName>
        <fullName evidence="3">DUF126 domain-containing protein</fullName>
    </submittedName>
</protein>
<accession>A0A498D9B5</accession>
<evidence type="ECO:0000313" key="4">
    <source>
        <dbReference type="Proteomes" id="UP000270219"/>
    </source>
</evidence>
<reference evidence="3 4" key="1">
    <citation type="submission" date="2018-10" db="EMBL/GenBank/DDBJ databases">
        <title>Oceanobacillus sp. YLB-02 draft genome.</title>
        <authorList>
            <person name="Yu L."/>
        </authorList>
    </citation>
    <scope>NUCLEOTIDE SEQUENCE [LARGE SCALE GENOMIC DNA]</scope>
    <source>
        <strain evidence="3 4">YLB-02</strain>
    </source>
</reference>
<feature type="domain" description="Phosphomevalonate dehydratase small subunit-like" evidence="2">
    <location>
        <begin position="45"/>
        <end position="107"/>
    </location>
</feature>
<evidence type="ECO:0000259" key="2">
    <source>
        <dbReference type="Pfam" id="PF01989"/>
    </source>
</evidence>
<gene>
    <name evidence="3" type="ORF">D8M04_12800</name>
</gene>
<proteinExistence type="predicted"/>
<dbReference type="AlphaFoldDB" id="A0A498D9B5"/>
<keyword evidence="1" id="KW-0456">Lyase</keyword>
<evidence type="ECO:0000256" key="1">
    <source>
        <dbReference type="ARBA" id="ARBA00023239"/>
    </source>
</evidence>
<dbReference type="SUPFAM" id="SSF52016">
    <property type="entry name" value="LeuD/IlvD-like"/>
    <property type="match status" value="1"/>
</dbReference>
<comment type="caution">
    <text evidence="3">The sequence shown here is derived from an EMBL/GenBank/DDBJ whole genome shotgun (WGS) entry which is preliminary data.</text>
</comment>
<keyword evidence="4" id="KW-1185">Reference proteome</keyword>
<dbReference type="InterPro" id="IPR002840">
    <property type="entry name" value="PMDh-S-like_dom"/>
</dbReference>
<sequence length="153" mass="16206">MKTFTGRVVLGGNLTGETVVTRQGFNTLATFFRGLTTGSSICNDQNNPDLYKKEIGEKIVCLPKTIGSTTGGMILQCAADVGIAPAAMLYADHIDSISAAGIILAEVWNGKKIVAIDQLGDEFLEAVQEGQQIEIKDDGTVIVLGFEVEGQAQ</sequence>